<organism evidence="2 3">
    <name type="scientific">Spirosoma utsteinense</name>
    <dbReference type="NCBI Taxonomy" id="2585773"/>
    <lineage>
        <taxon>Bacteria</taxon>
        <taxon>Pseudomonadati</taxon>
        <taxon>Bacteroidota</taxon>
        <taxon>Cytophagia</taxon>
        <taxon>Cytophagales</taxon>
        <taxon>Cytophagaceae</taxon>
        <taxon>Spirosoma</taxon>
    </lineage>
</organism>
<gene>
    <name evidence="2" type="ORF">FH603_5520</name>
</gene>
<sequence length="39" mass="4602">MHDQFSQFIYLILIILALIMVANKLRLAYPIVLVIGDWR</sequence>
<feature type="transmembrane region" description="Helical" evidence="1">
    <location>
        <begin position="6"/>
        <end position="23"/>
    </location>
</feature>
<keyword evidence="1" id="KW-0472">Membrane</keyword>
<keyword evidence="3" id="KW-1185">Reference proteome</keyword>
<proteinExistence type="predicted"/>
<comment type="caution">
    <text evidence="2">The sequence shown here is derived from an EMBL/GenBank/DDBJ whole genome shotgun (WGS) entry which is preliminary data.</text>
</comment>
<reference evidence="2 3" key="1">
    <citation type="submission" date="2019-06" db="EMBL/GenBank/DDBJ databases">
        <title>Spirosoma utsteinense sp. nov. isolated from Antarctic ice-free soils.</title>
        <authorList>
            <person name="Tahon G."/>
        </authorList>
    </citation>
    <scope>NUCLEOTIDE SEQUENCE [LARGE SCALE GENOMIC DNA]</scope>
    <source>
        <strain evidence="2 3">LMG 31447</strain>
    </source>
</reference>
<dbReference type="Proteomes" id="UP000700732">
    <property type="component" value="Unassembled WGS sequence"/>
</dbReference>
<keyword evidence="1" id="KW-0812">Transmembrane</keyword>
<evidence type="ECO:0000256" key="1">
    <source>
        <dbReference type="SAM" id="Phobius"/>
    </source>
</evidence>
<keyword evidence="1" id="KW-1133">Transmembrane helix</keyword>
<accession>A0ABR6WEL2</accession>
<protein>
    <submittedName>
        <fullName evidence="2">Uncharacterized protein</fullName>
    </submittedName>
</protein>
<dbReference type="EMBL" id="VFIA01000071">
    <property type="protein sequence ID" value="MBC3794988.1"/>
    <property type="molecule type" value="Genomic_DNA"/>
</dbReference>
<evidence type="ECO:0000313" key="2">
    <source>
        <dbReference type="EMBL" id="MBC3794988.1"/>
    </source>
</evidence>
<name>A0ABR6WEL2_9BACT</name>
<evidence type="ECO:0000313" key="3">
    <source>
        <dbReference type="Proteomes" id="UP000700732"/>
    </source>
</evidence>